<dbReference type="Pfam" id="PF01497">
    <property type="entry name" value="Peripla_BP_2"/>
    <property type="match status" value="1"/>
</dbReference>
<dbReference type="SUPFAM" id="SSF53807">
    <property type="entry name" value="Helical backbone' metal receptor"/>
    <property type="match status" value="1"/>
</dbReference>
<dbReference type="EMBL" id="QAOQ01000001">
    <property type="protein sequence ID" value="PTR01601.1"/>
    <property type="molecule type" value="Genomic_DNA"/>
</dbReference>
<evidence type="ECO:0000313" key="4">
    <source>
        <dbReference type="Proteomes" id="UP000244168"/>
    </source>
</evidence>
<accession>A0A2T5JGS2</accession>
<keyword evidence="1" id="KW-0732">Signal</keyword>
<dbReference type="InterPro" id="IPR054828">
    <property type="entry name" value="Vit_B12_bind_prot"/>
</dbReference>
<dbReference type="PANTHER" id="PTHR30535">
    <property type="entry name" value="VITAMIN B12-BINDING PROTEIN"/>
    <property type="match status" value="1"/>
</dbReference>
<dbReference type="AlphaFoldDB" id="A0A2T5JGS2"/>
<name>A0A2T5JGS2_9SPHI</name>
<comment type="caution">
    <text evidence="3">The sequence shown here is derived from an EMBL/GenBank/DDBJ whole genome shotgun (WGS) entry which is preliminary data.</text>
</comment>
<reference evidence="3 4" key="1">
    <citation type="submission" date="2018-04" db="EMBL/GenBank/DDBJ databases">
        <title>Genomic Encyclopedia of Archaeal and Bacterial Type Strains, Phase II (KMG-II): from individual species to whole genera.</title>
        <authorList>
            <person name="Goeker M."/>
        </authorList>
    </citation>
    <scope>NUCLEOTIDE SEQUENCE [LARGE SCALE GENOMIC DNA]</scope>
    <source>
        <strain evidence="3 4">DSM 26809</strain>
    </source>
</reference>
<dbReference type="NCBIfam" id="NF038402">
    <property type="entry name" value="TroA_like"/>
    <property type="match status" value="1"/>
</dbReference>
<dbReference type="PANTHER" id="PTHR30535:SF35">
    <property type="entry name" value="PERIPLASMIC BINDING PROTEIN"/>
    <property type="match status" value="1"/>
</dbReference>
<protein>
    <submittedName>
        <fullName evidence="3">Substrate-binding family protein</fullName>
    </submittedName>
</protein>
<dbReference type="Gene3D" id="3.40.50.1980">
    <property type="entry name" value="Nitrogenase molybdenum iron protein domain"/>
    <property type="match status" value="2"/>
</dbReference>
<dbReference type="RefSeq" id="WP_107826976.1">
    <property type="nucleotide sequence ID" value="NZ_CP160205.1"/>
</dbReference>
<dbReference type="Proteomes" id="UP000244168">
    <property type="component" value="Unassembled WGS sequence"/>
</dbReference>
<evidence type="ECO:0000256" key="1">
    <source>
        <dbReference type="ARBA" id="ARBA00022729"/>
    </source>
</evidence>
<sequence>MPLFADQLGRKLTMDAPPQRIISLVPSQTELLFDLDLGQQLVGLTKFCIHPQDKVATKTKVGGTKQLDIPLIRSLEPDLIIANKEENERGQIEQLMAEFPVYVTDVDDLEGALQMINGVGALTDRVQQAAMLTSQITRAFDRLKAESSSPLNVVYLIWRKPWMAAGKSTFIDDMLSRCGWQDALTVTRYPQLTEDMLRGVKPDVVLLSSEPYPFKEKHIQEIAEIIPQARVELVDGEMFSWYGSRLLQAPEYFIRLINRLK</sequence>
<evidence type="ECO:0000313" key="3">
    <source>
        <dbReference type="EMBL" id="PTR01601.1"/>
    </source>
</evidence>
<gene>
    <name evidence="3" type="ORF">C8P68_101836</name>
</gene>
<feature type="domain" description="Fe/B12 periplasmic-binding" evidence="2">
    <location>
        <begin position="20"/>
        <end position="261"/>
    </location>
</feature>
<dbReference type="InterPro" id="IPR002491">
    <property type="entry name" value="ABC_transptr_periplasmic_BD"/>
</dbReference>
<proteinExistence type="predicted"/>
<dbReference type="PROSITE" id="PS50983">
    <property type="entry name" value="FE_B12_PBP"/>
    <property type="match status" value="1"/>
</dbReference>
<keyword evidence="4" id="KW-1185">Reference proteome</keyword>
<dbReference type="InterPro" id="IPR050902">
    <property type="entry name" value="ABC_Transporter_SBP"/>
</dbReference>
<organism evidence="3 4">
    <name type="scientific">Mucilaginibacter yixingensis</name>
    <dbReference type="NCBI Taxonomy" id="1295612"/>
    <lineage>
        <taxon>Bacteria</taxon>
        <taxon>Pseudomonadati</taxon>
        <taxon>Bacteroidota</taxon>
        <taxon>Sphingobacteriia</taxon>
        <taxon>Sphingobacteriales</taxon>
        <taxon>Sphingobacteriaceae</taxon>
        <taxon>Mucilaginibacter</taxon>
    </lineage>
</organism>
<evidence type="ECO:0000259" key="2">
    <source>
        <dbReference type="PROSITE" id="PS50983"/>
    </source>
</evidence>
<dbReference type="OrthoDB" id="9816357at2"/>